<evidence type="ECO:0000259" key="2">
    <source>
        <dbReference type="Pfam" id="PF13439"/>
    </source>
</evidence>
<proteinExistence type="predicted"/>
<sequence length="369" mass="40906">MQIGERLKQQSDVWIFGKKMGRRPARETIQEIRFVRTAAKPYIRHICLALKREQPDVIQVENRPRYAKYVKRLFPQKPVVLSLHSTVFISRPHISLPSLRACLGAVDAIVVNSQFLKDKVAAMDPSSDSKIVVNHLGVDTGRFVSKWADGERGKREEMLEKLGLAGKKIVLYVGRFIPKKGVHHLLAAMPAITALEPDAVLLLVGGAYYGSNRKTAYVRKLHKMASIVKSNVRFVPFVPHGEIADWFRLADVVVVPSARQEAFGLVNVEAMASGVPVVATAVGGMTEIIQHEQSGLLVTSAHISVGLAESICSVLADPGYAQKLGENGLSRVRERFTWEHSANRLLELYRKLDGGMAWSKEALFQIASK</sequence>
<dbReference type="GO" id="GO:0016757">
    <property type="term" value="F:glycosyltransferase activity"/>
    <property type="evidence" value="ECO:0007669"/>
    <property type="project" value="InterPro"/>
</dbReference>
<evidence type="ECO:0000313" key="3">
    <source>
        <dbReference type="EMBL" id="MBD2860855.1"/>
    </source>
</evidence>
<dbReference type="PANTHER" id="PTHR45947:SF3">
    <property type="entry name" value="SULFOQUINOVOSYL TRANSFERASE SQD2"/>
    <property type="match status" value="1"/>
</dbReference>
<dbReference type="InterPro" id="IPR028098">
    <property type="entry name" value="Glyco_trans_4-like_N"/>
</dbReference>
<accession>A0A927GXT3</accession>
<reference evidence="3" key="1">
    <citation type="submission" date="2020-09" db="EMBL/GenBank/DDBJ databases">
        <title>A novel bacterium of genus Paenibacillus, isolated from South China Sea.</title>
        <authorList>
            <person name="Huang H."/>
            <person name="Mo K."/>
            <person name="Hu Y."/>
        </authorList>
    </citation>
    <scope>NUCLEOTIDE SEQUENCE</scope>
    <source>
        <strain evidence="3">IB182363</strain>
    </source>
</reference>
<dbReference type="Pfam" id="PF13439">
    <property type="entry name" value="Glyco_transf_4"/>
    <property type="match status" value="1"/>
</dbReference>
<dbReference type="CDD" id="cd03801">
    <property type="entry name" value="GT4_PimA-like"/>
    <property type="match status" value="1"/>
</dbReference>
<feature type="domain" description="Glycosyl transferase family 1" evidence="1">
    <location>
        <begin position="155"/>
        <end position="328"/>
    </location>
</feature>
<dbReference type="Pfam" id="PF00534">
    <property type="entry name" value="Glycos_transf_1"/>
    <property type="match status" value="1"/>
</dbReference>
<protein>
    <submittedName>
        <fullName evidence="3">Glycosyltransferase family 4 protein</fullName>
    </submittedName>
</protein>
<gene>
    <name evidence="3" type="ORF">IDH45_02500</name>
</gene>
<name>A0A927GXT3_9BACL</name>
<dbReference type="InterPro" id="IPR050194">
    <property type="entry name" value="Glycosyltransferase_grp1"/>
</dbReference>
<dbReference type="PANTHER" id="PTHR45947">
    <property type="entry name" value="SULFOQUINOVOSYL TRANSFERASE SQD2"/>
    <property type="match status" value="1"/>
</dbReference>
<evidence type="ECO:0000259" key="1">
    <source>
        <dbReference type="Pfam" id="PF00534"/>
    </source>
</evidence>
<comment type="caution">
    <text evidence="3">The sequence shown here is derived from an EMBL/GenBank/DDBJ whole genome shotgun (WGS) entry which is preliminary data.</text>
</comment>
<dbReference type="AlphaFoldDB" id="A0A927GXT3"/>
<dbReference type="InterPro" id="IPR001296">
    <property type="entry name" value="Glyco_trans_1"/>
</dbReference>
<dbReference type="Gene3D" id="3.40.50.2000">
    <property type="entry name" value="Glycogen Phosphorylase B"/>
    <property type="match status" value="2"/>
</dbReference>
<evidence type="ECO:0000313" key="4">
    <source>
        <dbReference type="Proteomes" id="UP000639396"/>
    </source>
</evidence>
<keyword evidence="4" id="KW-1185">Reference proteome</keyword>
<feature type="domain" description="Glycosyltransferase subfamily 4-like N-terminal" evidence="2">
    <location>
        <begin position="41"/>
        <end position="142"/>
    </location>
</feature>
<dbReference type="SUPFAM" id="SSF53756">
    <property type="entry name" value="UDP-Glycosyltransferase/glycogen phosphorylase"/>
    <property type="match status" value="1"/>
</dbReference>
<dbReference type="Proteomes" id="UP000639396">
    <property type="component" value="Unassembled WGS sequence"/>
</dbReference>
<dbReference type="EMBL" id="JACXJA010000003">
    <property type="protein sequence ID" value="MBD2860855.1"/>
    <property type="molecule type" value="Genomic_DNA"/>
</dbReference>
<organism evidence="3 4">
    <name type="scientific">Paenibacillus oceani</name>
    <dbReference type="NCBI Taxonomy" id="2772510"/>
    <lineage>
        <taxon>Bacteria</taxon>
        <taxon>Bacillati</taxon>
        <taxon>Bacillota</taxon>
        <taxon>Bacilli</taxon>
        <taxon>Bacillales</taxon>
        <taxon>Paenibacillaceae</taxon>
        <taxon>Paenibacillus</taxon>
    </lineage>
</organism>